<keyword evidence="1" id="KW-0805">Transcription regulation</keyword>
<dbReference type="Proteomes" id="UP000183952">
    <property type="component" value="Unassembled WGS sequence"/>
</dbReference>
<evidence type="ECO:0000256" key="2">
    <source>
        <dbReference type="ARBA" id="ARBA00023125"/>
    </source>
</evidence>
<sequence>MLLNVFLDVYSKFKLHFYSQVCRNFETREASLSTLEVFCAETIYALNKPTINEFSTFLQISPPNAAYKVNCLVKKGYVKRTQSELDKREFYLEVTDKFLNYYAINYNYIGVVMERIKNRFPQEDLDKMEYMLDVISKELMEEVNIKTKADYREEIQRETRRHLEEN</sequence>
<dbReference type="AlphaFoldDB" id="A0A1M6M1L6"/>
<dbReference type="OrthoDB" id="2323705at2"/>
<reference evidence="5 6" key="1">
    <citation type="submission" date="2016-11" db="EMBL/GenBank/DDBJ databases">
        <authorList>
            <person name="Jaros S."/>
            <person name="Januszkiewicz K."/>
            <person name="Wedrychowicz H."/>
        </authorList>
    </citation>
    <scope>NUCLEOTIDE SEQUENCE [LARGE SCALE GENOMIC DNA]</scope>
    <source>
        <strain evidence="5 6">DSM 3090</strain>
    </source>
</reference>
<dbReference type="Gene3D" id="1.10.10.10">
    <property type="entry name" value="Winged helix-like DNA-binding domain superfamily/Winged helix DNA-binding domain"/>
    <property type="match status" value="1"/>
</dbReference>
<evidence type="ECO:0000259" key="4">
    <source>
        <dbReference type="SMART" id="SM00347"/>
    </source>
</evidence>
<name>A0A1M6M1L6_9CLOT</name>
<evidence type="ECO:0000256" key="1">
    <source>
        <dbReference type="ARBA" id="ARBA00023015"/>
    </source>
</evidence>
<dbReference type="InterPro" id="IPR036388">
    <property type="entry name" value="WH-like_DNA-bd_sf"/>
</dbReference>
<evidence type="ECO:0000256" key="3">
    <source>
        <dbReference type="ARBA" id="ARBA00023163"/>
    </source>
</evidence>
<keyword evidence="2 5" id="KW-0238">DNA-binding</keyword>
<dbReference type="InterPro" id="IPR000835">
    <property type="entry name" value="HTH_MarR-typ"/>
</dbReference>
<dbReference type="PANTHER" id="PTHR42756">
    <property type="entry name" value="TRANSCRIPTIONAL REGULATOR, MARR"/>
    <property type="match status" value="1"/>
</dbReference>
<dbReference type="GO" id="GO:0003677">
    <property type="term" value="F:DNA binding"/>
    <property type="evidence" value="ECO:0007669"/>
    <property type="project" value="UniProtKB-KW"/>
</dbReference>
<dbReference type="RefSeq" id="WP_072902796.1">
    <property type="nucleotide sequence ID" value="NZ_FRAD01000006.1"/>
</dbReference>
<dbReference type="GO" id="GO:0003700">
    <property type="term" value="F:DNA-binding transcription factor activity"/>
    <property type="evidence" value="ECO:0007669"/>
    <property type="project" value="InterPro"/>
</dbReference>
<proteinExistence type="predicted"/>
<feature type="domain" description="HTH marR-type" evidence="4">
    <location>
        <begin position="25"/>
        <end position="125"/>
    </location>
</feature>
<keyword evidence="6" id="KW-1185">Reference proteome</keyword>
<organism evidence="5 6">
    <name type="scientific">Hathewaya proteolytica DSM 3090</name>
    <dbReference type="NCBI Taxonomy" id="1121331"/>
    <lineage>
        <taxon>Bacteria</taxon>
        <taxon>Bacillati</taxon>
        <taxon>Bacillota</taxon>
        <taxon>Clostridia</taxon>
        <taxon>Eubacteriales</taxon>
        <taxon>Clostridiaceae</taxon>
        <taxon>Hathewaya</taxon>
    </lineage>
</organism>
<dbReference type="STRING" id="1121331.SAMN02745248_00905"/>
<dbReference type="Pfam" id="PF01047">
    <property type="entry name" value="MarR"/>
    <property type="match status" value="1"/>
</dbReference>
<accession>A0A1M6M1L6</accession>
<dbReference type="SUPFAM" id="SSF46785">
    <property type="entry name" value="Winged helix' DNA-binding domain"/>
    <property type="match status" value="1"/>
</dbReference>
<dbReference type="PANTHER" id="PTHR42756:SF1">
    <property type="entry name" value="TRANSCRIPTIONAL REPRESSOR OF EMRAB OPERON"/>
    <property type="match status" value="1"/>
</dbReference>
<dbReference type="InterPro" id="IPR036390">
    <property type="entry name" value="WH_DNA-bd_sf"/>
</dbReference>
<evidence type="ECO:0000313" key="6">
    <source>
        <dbReference type="Proteomes" id="UP000183952"/>
    </source>
</evidence>
<protein>
    <submittedName>
        <fullName evidence="5">DNA-binding transcriptional regulator, MarR family</fullName>
    </submittedName>
</protein>
<gene>
    <name evidence="5" type="ORF">SAMN02745248_00905</name>
</gene>
<keyword evidence="3" id="KW-0804">Transcription</keyword>
<dbReference type="SMART" id="SM00347">
    <property type="entry name" value="HTH_MARR"/>
    <property type="match status" value="1"/>
</dbReference>
<evidence type="ECO:0000313" key="5">
    <source>
        <dbReference type="EMBL" id="SHJ77315.1"/>
    </source>
</evidence>
<dbReference type="EMBL" id="FRAD01000006">
    <property type="protein sequence ID" value="SHJ77315.1"/>
    <property type="molecule type" value="Genomic_DNA"/>
</dbReference>